<feature type="domain" description="NAD-dependent epimerase/dehydratase" evidence="4">
    <location>
        <begin position="12"/>
        <end position="280"/>
    </location>
</feature>
<feature type="transmembrane region" description="Helical" evidence="3">
    <location>
        <begin position="12"/>
        <end position="34"/>
    </location>
</feature>
<evidence type="ECO:0000256" key="2">
    <source>
        <dbReference type="ARBA" id="ARBA00023445"/>
    </source>
</evidence>
<dbReference type="SUPFAM" id="SSF51735">
    <property type="entry name" value="NAD(P)-binding Rossmann-fold domains"/>
    <property type="match status" value="1"/>
</dbReference>
<dbReference type="EMBL" id="JAPEVB010000006">
    <property type="protein sequence ID" value="KAJ4386002.1"/>
    <property type="molecule type" value="Genomic_DNA"/>
</dbReference>
<dbReference type="InterPro" id="IPR001509">
    <property type="entry name" value="Epimerase_deHydtase"/>
</dbReference>
<evidence type="ECO:0000313" key="5">
    <source>
        <dbReference type="EMBL" id="KAJ4386002.1"/>
    </source>
</evidence>
<sequence>MANYSTPRKPVVLVTGINGFIAAHVAAAFLHAGYAVRGSFWSQNPVPNELLEALQRKFGIDIQNSGLLDLFEVEDICRPGSFDEAVKDVVAICHLASPISLQFTDPAPVMHAAVQGTLSLLNSALHNAGPHLKAFVLAGSSSSMGLHSLDKTDKIYTEADWNDAVLDVVNDLGKEAPGRLIYAASKTAAEKAFWKFRQETEEKRKFSMTVINPATVLGPPLYMPPKPDLLSPSIRLLYDTVVDGKGISTVRGGGTVMSAVDVRDVARLMLWAVQHPGEADGQRFLACAWNAAPELVTNILRNNFPNLRLACTDFDFCAPQIQDVEADYSSEKALKATNQGWIGLEKSIVDAADMFLGTAVTAQNDRTCV</sequence>
<comment type="similarity">
    <text evidence="2">Belongs to the NAD(P)-dependent epimerase/dehydratase family. Dihydroflavonol-4-reductase subfamily.</text>
</comment>
<dbReference type="InterPro" id="IPR050425">
    <property type="entry name" value="NAD(P)_dehydrat-like"/>
</dbReference>
<dbReference type="Proteomes" id="UP001140453">
    <property type="component" value="Unassembled WGS sequence"/>
</dbReference>
<dbReference type="OrthoDB" id="2735536at2759"/>
<reference evidence="5" key="1">
    <citation type="submission" date="2022-10" db="EMBL/GenBank/DDBJ databases">
        <title>Tapping the CABI collections for fungal endophytes: first genome assemblies for Collariella, Neodidymelliopsis, Ascochyta clinopodiicola, Didymella pomorum, Didymosphaeria variabile, Neocosmospora piperis and Neocucurbitaria cava.</title>
        <authorList>
            <person name="Hill R."/>
        </authorList>
    </citation>
    <scope>NUCLEOTIDE SEQUENCE</scope>
    <source>
        <strain evidence="5">IMI 355082</strain>
    </source>
</reference>
<protein>
    <recommendedName>
        <fullName evidence="4">NAD-dependent epimerase/dehydratase domain-containing protein</fullName>
    </recommendedName>
</protein>
<evidence type="ECO:0000256" key="1">
    <source>
        <dbReference type="ARBA" id="ARBA00023002"/>
    </source>
</evidence>
<accession>A0A9W8YM29</accession>
<keyword evidence="3" id="KW-0812">Transmembrane</keyword>
<dbReference type="PANTHER" id="PTHR10366">
    <property type="entry name" value="NAD DEPENDENT EPIMERASE/DEHYDRATASE"/>
    <property type="match status" value="1"/>
</dbReference>
<evidence type="ECO:0000259" key="4">
    <source>
        <dbReference type="Pfam" id="PF01370"/>
    </source>
</evidence>
<keyword evidence="3" id="KW-0472">Membrane</keyword>
<dbReference type="Gene3D" id="3.40.50.720">
    <property type="entry name" value="NAD(P)-binding Rossmann-like Domain"/>
    <property type="match status" value="1"/>
</dbReference>
<comment type="caution">
    <text evidence="5">The sequence shown here is derived from an EMBL/GenBank/DDBJ whole genome shotgun (WGS) entry which is preliminary data.</text>
</comment>
<dbReference type="PANTHER" id="PTHR10366:SF564">
    <property type="entry name" value="STEROL-4-ALPHA-CARBOXYLATE 3-DEHYDROGENASE, DECARBOXYLATING"/>
    <property type="match status" value="1"/>
</dbReference>
<keyword evidence="1" id="KW-0560">Oxidoreductase</keyword>
<organism evidence="5 6">
    <name type="scientific">Gnomoniopsis smithogilvyi</name>
    <dbReference type="NCBI Taxonomy" id="1191159"/>
    <lineage>
        <taxon>Eukaryota</taxon>
        <taxon>Fungi</taxon>
        <taxon>Dikarya</taxon>
        <taxon>Ascomycota</taxon>
        <taxon>Pezizomycotina</taxon>
        <taxon>Sordariomycetes</taxon>
        <taxon>Sordariomycetidae</taxon>
        <taxon>Diaporthales</taxon>
        <taxon>Gnomoniaceae</taxon>
        <taxon>Gnomoniopsis</taxon>
    </lineage>
</organism>
<name>A0A9W8YM29_9PEZI</name>
<evidence type="ECO:0000256" key="3">
    <source>
        <dbReference type="SAM" id="Phobius"/>
    </source>
</evidence>
<dbReference type="AlphaFoldDB" id="A0A9W8YM29"/>
<gene>
    <name evidence="5" type="ORF">N0V93_008893</name>
</gene>
<keyword evidence="6" id="KW-1185">Reference proteome</keyword>
<dbReference type="Pfam" id="PF01370">
    <property type="entry name" value="Epimerase"/>
    <property type="match status" value="1"/>
</dbReference>
<dbReference type="GO" id="GO:0016616">
    <property type="term" value="F:oxidoreductase activity, acting on the CH-OH group of donors, NAD or NADP as acceptor"/>
    <property type="evidence" value="ECO:0007669"/>
    <property type="project" value="TreeGrafter"/>
</dbReference>
<proteinExistence type="inferred from homology"/>
<keyword evidence="3" id="KW-1133">Transmembrane helix</keyword>
<dbReference type="InterPro" id="IPR036291">
    <property type="entry name" value="NAD(P)-bd_dom_sf"/>
</dbReference>
<evidence type="ECO:0000313" key="6">
    <source>
        <dbReference type="Proteomes" id="UP001140453"/>
    </source>
</evidence>